<dbReference type="RefSeq" id="WP_182705445.1">
    <property type="nucleotide sequence ID" value="NZ_JACJII010000001.1"/>
</dbReference>
<accession>A0A7W3MXN8</accession>
<evidence type="ECO:0000313" key="2">
    <source>
        <dbReference type="EMBL" id="MBA9003773.1"/>
    </source>
</evidence>
<gene>
    <name evidence="2" type="ORF">HNR21_002655</name>
</gene>
<dbReference type="AlphaFoldDB" id="A0A7W3MXN8"/>
<dbReference type="Proteomes" id="UP000539313">
    <property type="component" value="Unassembled WGS sequence"/>
</dbReference>
<feature type="compositionally biased region" description="Basic residues" evidence="1">
    <location>
        <begin position="116"/>
        <end position="127"/>
    </location>
</feature>
<evidence type="ECO:0000313" key="3">
    <source>
        <dbReference type="Proteomes" id="UP000539313"/>
    </source>
</evidence>
<proteinExistence type="predicted"/>
<protein>
    <submittedName>
        <fullName evidence="2">Uncharacterized protein</fullName>
    </submittedName>
</protein>
<feature type="region of interest" description="Disordered" evidence="1">
    <location>
        <begin position="105"/>
        <end position="127"/>
    </location>
</feature>
<evidence type="ECO:0000256" key="1">
    <source>
        <dbReference type="SAM" id="MobiDB-lite"/>
    </source>
</evidence>
<feature type="compositionally biased region" description="Low complexity" evidence="1">
    <location>
        <begin position="105"/>
        <end position="115"/>
    </location>
</feature>
<sequence>MITQRNVELAPPMLRRALANLAKSWPVGTADRHPNGWTGRVSVDENAVAGWPYDLTGGPDAHALTLTGVPVVCVTATIGGVPVTAWYRTSVLSRLVAERQIAVRPGPAGKPAAKPRVARVRTRRSAR</sequence>
<name>A0A7W3MXN8_9ACTN</name>
<reference evidence="2 3" key="1">
    <citation type="submission" date="2020-08" db="EMBL/GenBank/DDBJ databases">
        <title>Sequencing the genomes of 1000 actinobacteria strains.</title>
        <authorList>
            <person name="Klenk H.-P."/>
        </authorList>
    </citation>
    <scope>NUCLEOTIDE SEQUENCE [LARGE SCALE GENOMIC DNA]</scope>
    <source>
        <strain evidence="2 3">DSM 45823</strain>
    </source>
</reference>
<comment type="caution">
    <text evidence="2">The sequence shown here is derived from an EMBL/GenBank/DDBJ whole genome shotgun (WGS) entry which is preliminary data.</text>
</comment>
<organism evidence="2 3">
    <name type="scientific">Thermomonospora cellulosilytica</name>
    <dbReference type="NCBI Taxonomy" id="1411118"/>
    <lineage>
        <taxon>Bacteria</taxon>
        <taxon>Bacillati</taxon>
        <taxon>Actinomycetota</taxon>
        <taxon>Actinomycetes</taxon>
        <taxon>Streptosporangiales</taxon>
        <taxon>Thermomonosporaceae</taxon>
        <taxon>Thermomonospora</taxon>
    </lineage>
</organism>
<keyword evidence="3" id="KW-1185">Reference proteome</keyword>
<dbReference type="EMBL" id="JACJII010000001">
    <property type="protein sequence ID" value="MBA9003773.1"/>
    <property type="molecule type" value="Genomic_DNA"/>
</dbReference>